<dbReference type="PRINTS" id="PR00906">
    <property type="entry name" value="SECA"/>
</dbReference>
<evidence type="ECO:0000256" key="10">
    <source>
        <dbReference type="ARBA" id="ARBA00023010"/>
    </source>
</evidence>
<evidence type="ECO:0000256" key="13">
    <source>
        <dbReference type="RuleBase" id="RU003874"/>
    </source>
</evidence>
<comment type="catalytic activity">
    <reaction evidence="12">
        <text>ATP + H2O + cellular proteinSide 1 = ADP + phosphate + cellular proteinSide 2.</text>
        <dbReference type="EC" id="7.4.2.8"/>
    </reaction>
</comment>
<dbReference type="InterPro" id="IPR044722">
    <property type="entry name" value="SecA_SF2_C"/>
</dbReference>
<dbReference type="NCBIfam" id="TIGR00963">
    <property type="entry name" value="secA"/>
    <property type="match status" value="1"/>
</dbReference>
<dbReference type="Gene3D" id="3.40.50.300">
    <property type="entry name" value="P-loop containing nucleotide triphosphate hydrolases"/>
    <property type="match status" value="3"/>
</dbReference>
<dbReference type="InterPro" id="IPR011115">
    <property type="entry name" value="SecA_DEAD"/>
</dbReference>
<dbReference type="RefSeq" id="WP_201638361.1">
    <property type="nucleotide sequence ID" value="NZ_JAEQNB010000011.1"/>
</dbReference>
<keyword evidence="8 12" id="KW-0653">Protein transport</keyword>
<keyword evidence="9 12" id="KW-1278">Translocase</keyword>
<keyword evidence="6 12" id="KW-0547">Nucleotide-binding</keyword>
<evidence type="ECO:0000256" key="1">
    <source>
        <dbReference type="ARBA" id="ARBA00004170"/>
    </source>
</evidence>
<evidence type="ECO:0000256" key="3">
    <source>
        <dbReference type="ARBA" id="ARBA00022448"/>
    </source>
</evidence>
<dbReference type="PROSITE" id="PS51192">
    <property type="entry name" value="HELICASE_ATP_BIND_1"/>
    <property type="match status" value="1"/>
</dbReference>
<dbReference type="CDD" id="cd18803">
    <property type="entry name" value="SF2_C_secA"/>
    <property type="match status" value="1"/>
</dbReference>
<dbReference type="Gene3D" id="1.10.3060.10">
    <property type="entry name" value="Helical scaffold and wing domains of SecA"/>
    <property type="match status" value="1"/>
</dbReference>
<proteinExistence type="inferred from homology"/>
<feature type="binding site" evidence="12">
    <location>
        <begin position="104"/>
        <end position="108"/>
    </location>
    <ligand>
        <name>ATP</name>
        <dbReference type="ChEBI" id="CHEBI:30616"/>
    </ligand>
</feature>
<evidence type="ECO:0000256" key="6">
    <source>
        <dbReference type="ARBA" id="ARBA00022741"/>
    </source>
</evidence>
<evidence type="ECO:0000256" key="8">
    <source>
        <dbReference type="ARBA" id="ARBA00022927"/>
    </source>
</evidence>
<comment type="similarity">
    <text evidence="2 12 13">Belongs to the SecA family.</text>
</comment>
<dbReference type="Proteomes" id="UP000602284">
    <property type="component" value="Unassembled WGS sequence"/>
</dbReference>
<comment type="function">
    <text evidence="12">Part of the Sec protein translocase complex. Interacts with the SecYEG preprotein conducting channel. Has a central role in coupling the hydrolysis of ATP to the transfer of proteins into and across the cell membrane, serving as an ATP-driven molecular motor driving the stepwise translocation of polypeptide chains across the membrane.</text>
</comment>
<dbReference type="Pfam" id="PF21090">
    <property type="entry name" value="P-loop_SecA"/>
    <property type="match status" value="1"/>
</dbReference>
<dbReference type="SMART" id="SM00958">
    <property type="entry name" value="SecA_PP_bind"/>
    <property type="match status" value="1"/>
</dbReference>
<dbReference type="PANTHER" id="PTHR30612:SF0">
    <property type="entry name" value="CHLOROPLAST PROTEIN-TRANSPORTING ATPASE"/>
    <property type="match status" value="1"/>
</dbReference>
<dbReference type="PANTHER" id="PTHR30612">
    <property type="entry name" value="SECA INNER MEMBRANE COMPONENT OF SEC PROTEIN SECRETION SYSTEM"/>
    <property type="match status" value="1"/>
</dbReference>
<dbReference type="EC" id="7.4.2.8" evidence="12"/>
<dbReference type="PROSITE" id="PS51196">
    <property type="entry name" value="SECA_MOTOR_DEAD"/>
    <property type="match status" value="1"/>
</dbReference>
<feature type="binding site" evidence="12">
    <location>
        <position position="493"/>
    </location>
    <ligand>
        <name>ATP</name>
        <dbReference type="ChEBI" id="CHEBI:30616"/>
    </ligand>
</feature>
<sequence>MLGLLKKIVGDSNEREIKRLLKTVEKINGLETSVSAMSDDQLRGKTLEFKERFAKGESLDAILPEAFAVVREAGKRVLGKRHFDVQLMGGMALHSGRIAEMRTGEGKTLVATLPSYLNAISGNGVHVITVNDYLARVGFEEMGQIHRFLGLTVGLNVSGMDHGSKQAAYAADVTYGTNNEFGFDFLRDNMALSIGEMVQRPLNFCIIDEVDSILIDEARTPLIISGQAEKSTELYFRANIFVAGLRNEVDYTHDEKAKSVILTDQGTKKAERYFGIGNLFDQENMLVNHHINQAMKAHVTMHRDKDYVVQDDQIIIVDEFTGRLMQGRRFSDGLHQALEAKEGVRVQNESKTLATITLQNYFRGYKKLSGMTGTAKTEEEEFRSIYGMDVLTIPTNRPNARLDMPDVIYKNIRGKFNAVVREINERHKNGQPVLVGTTSIEQSEYLSSLLKQAKVQHQVLNAKHHEKEAAIIALAGQRGAVTIATNMAGRGTDILLGEGVEEIGGLHVIGTERHESRRIDNQLRGRAGRQGDKGSSQFFLSLEDDLMRLFGAENIMNVMNRLGLEEDQPIQAGIVSKAIESAQKKVEGNNFDIRKHVLKYDDVMNQQRIVMYKQRREILEVNDCQHVVLDMVHELVETAVEQFCPKEVVPEDWDIPALIEYAEARFMREGKLDEAELRQYATQEEMIELFLELVDREYEALEQHLGGGMREFEKVILLRAVDSKWIDHIDAMDQLRQGIHLRAYGQRDPLMDYKFEGYEMFEEMIHNIREEVTTYVFKSYVGVGMQAPESPTMGLQTVTIGPGETGKPERSE</sequence>
<evidence type="ECO:0000259" key="15">
    <source>
        <dbReference type="PROSITE" id="PS51192"/>
    </source>
</evidence>
<organism evidence="18 19">
    <name type="scientific">Tumebacillus amylolyticus</name>
    <dbReference type="NCBI Taxonomy" id="2801339"/>
    <lineage>
        <taxon>Bacteria</taxon>
        <taxon>Bacillati</taxon>
        <taxon>Bacillota</taxon>
        <taxon>Bacilli</taxon>
        <taxon>Bacillales</taxon>
        <taxon>Alicyclobacillaceae</taxon>
        <taxon>Tumebacillus</taxon>
    </lineage>
</organism>
<evidence type="ECO:0000256" key="5">
    <source>
        <dbReference type="ARBA" id="ARBA00022490"/>
    </source>
</evidence>
<evidence type="ECO:0000256" key="2">
    <source>
        <dbReference type="ARBA" id="ARBA00007650"/>
    </source>
</evidence>
<dbReference type="SUPFAM" id="SSF81886">
    <property type="entry name" value="Helical scaffold and wing domains of SecA"/>
    <property type="match status" value="1"/>
</dbReference>
<accession>A0ABS1JGL1</accession>
<evidence type="ECO:0000259" key="16">
    <source>
        <dbReference type="PROSITE" id="PS51194"/>
    </source>
</evidence>
<dbReference type="InterPro" id="IPR001650">
    <property type="entry name" value="Helicase_C-like"/>
</dbReference>
<dbReference type="Pfam" id="PF07516">
    <property type="entry name" value="SecA_SW"/>
    <property type="match status" value="1"/>
</dbReference>
<feature type="domain" description="Helicase ATP-binding" evidence="15">
    <location>
        <begin position="88"/>
        <end position="246"/>
    </location>
</feature>
<dbReference type="InterPro" id="IPR014018">
    <property type="entry name" value="SecA_motor_DEAD"/>
</dbReference>
<evidence type="ECO:0000256" key="12">
    <source>
        <dbReference type="HAMAP-Rule" id="MF_01382"/>
    </source>
</evidence>
<keyword evidence="3 12" id="KW-0813">Transport</keyword>
<reference evidence="18 19" key="1">
    <citation type="submission" date="2021-01" db="EMBL/GenBank/DDBJ databases">
        <title>Tumebacillus sp. strain ITR2 16S ribosomal RNA gene Genome sequencing and assembly.</title>
        <authorList>
            <person name="Kang M."/>
        </authorList>
    </citation>
    <scope>NUCLEOTIDE SEQUENCE [LARGE SCALE GENOMIC DNA]</scope>
    <source>
        <strain evidence="18 19">ITR2</strain>
    </source>
</reference>
<keyword evidence="10 12" id="KW-0811">Translocation</keyword>
<comment type="caution">
    <text evidence="18">The sequence shown here is derived from an EMBL/GenBank/DDBJ whole genome shotgun (WGS) entry which is preliminary data.</text>
</comment>
<feature type="domain" description="Helicase C-terminal" evidence="16">
    <location>
        <begin position="415"/>
        <end position="587"/>
    </location>
</feature>
<dbReference type="InterPro" id="IPR036266">
    <property type="entry name" value="SecA_Wing/Scaffold_sf"/>
</dbReference>
<comment type="subcellular location">
    <subcellularLocation>
        <location evidence="12">Cell membrane</location>
        <topology evidence="12">Peripheral membrane protein</topology>
        <orientation evidence="12">Cytoplasmic side</orientation>
    </subcellularLocation>
    <subcellularLocation>
        <location evidence="12">Cytoplasm</location>
    </subcellularLocation>
    <subcellularLocation>
        <location evidence="1">Membrane</location>
        <topology evidence="1">Peripheral membrane protein</topology>
    </subcellularLocation>
    <text evidence="12">Distribution is 50-50.</text>
</comment>
<dbReference type="Pfam" id="PF01043">
    <property type="entry name" value="SecA_PP_bind"/>
    <property type="match status" value="1"/>
</dbReference>
<protein>
    <recommendedName>
        <fullName evidence="12 13">Protein translocase subunit SecA</fullName>
        <ecNumber evidence="12">7.4.2.8</ecNumber>
    </recommendedName>
</protein>
<dbReference type="InterPro" id="IPR000185">
    <property type="entry name" value="SecA"/>
</dbReference>
<evidence type="ECO:0000313" key="19">
    <source>
        <dbReference type="Proteomes" id="UP000602284"/>
    </source>
</evidence>
<dbReference type="SUPFAM" id="SSF81767">
    <property type="entry name" value="Pre-protein crosslinking domain of SecA"/>
    <property type="match status" value="1"/>
</dbReference>
<dbReference type="HAMAP" id="MF_01382">
    <property type="entry name" value="SecA"/>
    <property type="match status" value="1"/>
</dbReference>
<feature type="region of interest" description="Disordered" evidence="14">
    <location>
        <begin position="792"/>
        <end position="812"/>
    </location>
</feature>
<dbReference type="SUPFAM" id="SSF52540">
    <property type="entry name" value="P-loop containing nucleoside triphosphate hydrolases"/>
    <property type="match status" value="2"/>
</dbReference>
<dbReference type="PROSITE" id="PS51194">
    <property type="entry name" value="HELICASE_CTER"/>
    <property type="match status" value="1"/>
</dbReference>
<evidence type="ECO:0000256" key="9">
    <source>
        <dbReference type="ARBA" id="ARBA00022967"/>
    </source>
</evidence>
<dbReference type="InterPro" id="IPR011116">
    <property type="entry name" value="SecA_Wing/Scaffold"/>
</dbReference>
<dbReference type="Pfam" id="PF07517">
    <property type="entry name" value="SecA_DEAD"/>
    <property type="match status" value="1"/>
</dbReference>
<dbReference type="InterPro" id="IPR036670">
    <property type="entry name" value="SecA_X-link_sf"/>
</dbReference>
<dbReference type="InterPro" id="IPR027417">
    <property type="entry name" value="P-loop_NTPase"/>
</dbReference>
<name>A0ABS1JGL1_9BACL</name>
<dbReference type="EMBL" id="JAEQNB010000011">
    <property type="protein sequence ID" value="MBL0389360.1"/>
    <property type="molecule type" value="Genomic_DNA"/>
</dbReference>
<keyword evidence="4 12" id="KW-1003">Cell membrane</keyword>
<dbReference type="InterPro" id="IPR020937">
    <property type="entry name" value="SecA_CS"/>
</dbReference>
<evidence type="ECO:0000256" key="4">
    <source>
        <dbReference type="ARBA" id="ARBA00022475"/>
    </source>
</evidence>
<comment type="subunit">
    <text evidence="12">Monomer and homodimer. Part of the essential Sec protein translocation apparatus which comprises SecA, SecYEG and auxiliary proteins SecDF. Other proteins may also be involved.</text>
</comment>
<feature type="domain" description="SecA family profile" evidence="17">
    <location>
        <begin position="2"/>
        <end position="571"/>
    </location>
</feature>
<dbReference type="NCBIfam" id="NF009538">
    <property type="entry name" value="PRK12904.1"/>
    <property type="match status" value="1"/>
</dbReference>
<feature type="binding site" evidence="12">
    <location>
        <position position="86"/>
    </location>
    <ligand>
        <name>ATP</name>
        <dbReference type="ChEBI" id="CHEBI:30616"/>
    </ligand>
</feature>
<keyword evidence="11 12" id="KW-0472">Membrane</keyword>
<evidence type="ECO:0000259" key="17">
    <source>
        <dbReference type="PROSITE" id="PS51196"/>
    </source>
</evidence>
<evidence type="ECO:0000256" key="11">
    <source>
        <dbReference type="ARBA" id="ARBA00023136"/>
    </source>
</evidence>
<evidence type="ECO:0000256" key="14">
    <source>
        <dbReference type="SAM" id="MobiDB-lite"/>
    </source>
</evidence>
<evidence type="ECO:0000313" key="18">
    <source>
        <dbReference type="EMBL" id="MBL0389360.1"/>
    </source>
</evidence>
<dbReference type="NCBIfam" id="NF006630">
    <property type="entry name" value="PRK09200.1"/>
    <property type="match status" value="1"/>
</dbReference>
<dbReference type="InterPro" id="IPR011130">
    <property type="entry name" value="SecA_preprotein_X-link_dom"/>
</dbReference>
<evidence type="ECO:0000256" key="7">
    <source>
        <dbReference type="ARBA" id="ARBA00022840"/>
    </source>
</evidence>
<keyword evidence="19" id="KW-1185">Reference proteome</keyword>
<gene>
    <name evidence="12 18" type="primary">secA</name>
    <name evidence="18" type="ORF">JJB07_22475</name>
</gene>
<dbReference type="PROSITE" id="PS01312">
    <property type="entry name" value="SECA"/>
    <property type="match status" value="1"/>
</dbReference>
<dbReference type="Gene3D" id="3.90.1440.10">
    <property type="entry name" value="SecA, preprotein cross-linking domain"/>
    <property type="match status" value="1"/>
</dbReference>
<dbReference type="CDD" id="cd17928">
    <property type="entry name" value="DEXDc_SecA"/>
    <property type="match status" value="1"/>
</dbReference>
<dbReference type="InterPro" id="IPR014001">
    <property type="entry name" value="Helicase_ATP-bd"/>
</dbReference>
<dbReference type="SMART" id="SM00957">
    <property type="entry name" value="SecA_DEAD"/>
    <property type="match status" value="1"/>
</dbReference>
<keyword evidence="5 12" id="KW-0963">Cytoplasm</keyword>
<keyword evidence="7 12" id="KW-0067">ATP-binding</keyword>